<proteinExistence type="predicted"/>
<evidence type="ECO:0000256" key="1">
    <source>
        <dbReference type="SAM" id="Phobius"/>
    </source>
</evidence>
<evidence type="ECO:0000313" key="3">
    <source>
        <dbReference type="Proteomes" id="UP001549086"/>
    </source>
</evidence>
<gene>
    <name evidence="2" type="ORF">ABID23_001505</name>
</gene>
<sequence>MEDTSLKVKSNFLKVFEEYSLIYTCVIVIYVEKRRVVIGISQITVFGGKLD</sequence>
<dbReference type="EMBL" id="JBEPLI010000025">
    <property type="protein sequence ID" value="MET3590397.1"/>
    <property type="molecule type" value="Genomic_DNA"/>
</dbReference>
<reference evidence="2 3" key="1">
    <citation type="submission" date="2024-06" db="EMBL/GenBank/DDBJ databases">
        <title>Genomic Encyclopedia of Type Strains, Phase IV (KMG-IV): sequencing the most valuable type-strain genomes for metagenomic binning, comparative biology and taxonomic classification.</title>
        <authorList>
            <person name="Goeker M."/>
        </authorList>
    </citation>
    <scope>NUCLEOTIDE SEQUENCE [LARGE SCALE GENOMIC DNA]</scope>
    <source>
        <strain evidence="2 3">DSM 23649</strain>
    </source>
</reference>
<feature type="transmembrane region" description="Helical" evidence="1">
    <location>
        <begin position="12"/>
        <end position="31"/>
    </location>
</feature>
<keyword evidence="1" id="KW-1133">Transmembrane helix</keyword>
<keyword evidence="1" id="KW-0812">Transmembrane</keyword>
<protein>
    <submittedName>
        <fullName evidence="2">Uncharacterized protein</fullName>
    </submittedName>
</protein>
<accession>A0ABV2HIK8</accession>
<organism evidence="2 3">
    <name type="scientific">Bartonella silvatica</name>
    <dbReference type="NCBI Taxonomy" id="357760"/>
    <lineage>
        <taxon>Bacteria</taxon>
        <taxon>Pseudomonadati</taxon>
        <taxon>Pseudomonadota</taxon>
        <taxon>Alphaproteobacteria</taxon>
        <taxon>Hyphomicrobiales</taxon>
        <taxon>Bartonellaceae</taxon>
        <taxon>Bartonella</taxon>
    </lineage>
</organism>
<evidence type="ECO:0000313" key="2">
    <source>
        <dbReference type="EMBL" id="MET3590397.1"/>
    </source>
</evidence>
<keyword evidence="3" id="KW-1185">Reference proteome</keyword>
<keyword evidence="1" id="KW-0472">Membrane</keyword>
<name>A0ABV2HIK8_9HYPH</name>
<comment type="caution">
    <text evidence="2">The sequence shown here is derived from an EMBL/GenBank/DDBJ whole genome shotgun (WGS) entry which is preliminary data.</text>
</comment>
<dbReference type="Proteomes" id="UP001549086">
    <property type="component" value="Unassembled WGS sequence"/>
</dbReference>